<evidence type="ECO:0000313" key="3">
    <source>
        <dbReference type="EMBL" id="EER14996.1"/>
    </source>
</evidence>
<sequence>MGRLCQVVMEFGPFRCCRAQEDLSSLSEHWLFELIIAVLFAAFKSATPSGSILYAASRRKVAHVIQAVAHSRLKRRKTVNDDSTLLNLNKFGEDVLQDLLDSGYEIVAAGVTSSSDEEGVAHEGFPDNISADLELVPIRRQGDSSSPHQLVLEGCKEWLWFRKAWLRMVLRAWRSDVERARRNAIDESLRKNAVRDASYYRDKLIHKFSNLFIRAESARVAGVYLTAWWGLTRQAKLEKEQRRVADLQDTMKDTETRRRAALTTWGLNFILRSNDALQHAMLGDSFYSWKSYTRTMTVERLKLAVEREQNNIREWGCKYFTALNKGANTTLKKEALLKVSFRGWQREVAAARLFNRVTTEHAARSEQAETRLAQLVDTLSSRLFQVTTSVWTIHLALVAWRALTREGVAQRQLDVNPSRRIITVSIELLLQSLYYAAVDSRITMAESFFDRAHLERSGHLKRRAFGGWKAEALLLGVQQRELELRQQLAVSQKSIANLMVEQSSMQADAHLLSIVLREWSHAAAKGVIIRQLESNKGEASAEAEKNLTQRVARERMATATEALNAMVAEKEALVEENEKLHASSDVLHNEVERLRGLLDGKSEGDAESESSSSSEEEDLERCSPAWQPRGTPPDEAIIGRLDLYDAEENLNNGEYFMEKPSQVKCLPSRRLFYCVRDIDDYQSYLEVFENASLRRMRSRYSLNDVCNAIYDWPNREISIDSEAYSAGVMRSLKRKTLMQMTDDFFISLIKIARESVSRRKRFKQQKMESKILSLDSAEQSVAPRRNSPAVVEFEQLVAGSFPDIRFYRVNLVEATQAELLQLQWITIPRVIILSAYRDSGNKTFATSIDPPFDAEKTVSYIANVTGLEIATESHFYRSAPLYSDEFNVRLRFDPSVFSFRDWTGLTVLAYICVKSLLLPVLKKMHKFVLSCVVKLC</sequence>
<proteinExistence type="predicted"/>
<name>C5KK84_PERM5</name>
<gene>
    <name evidence="3" type="ORF">Pmar_PMAR023319</name>
</gene>
<dbReference type="GeneID" id="9061880"/>
<dbReference type="InParanoid" id="C5KK84"/>
<keyword evidence="4" id="KW-1185">Reference proteome</keyword>
<dbReference type="EMBL" id="GG673688">
    <property type="protein sequence ID" value="EER14996.1"/>
    <property type="molecule type" value="Genomic_DNA"/>
</dbReference>
<dbReference type="OrthoDB" id="10368279at2759"/>
<protein>
    <submittedName>
        <fullName evidence="3">Uncharacterized protein</fullName>
    </submittedName>
</protein>
<dbReference type="AlphaFoldDB" id="C5KK84"/>
<organism evidence="4">
    <name type="scientific">Perkinsus marinus (strain ATCC 50983 / TXsc)</name>
    <dbReference type="NCBI Taxonomy" id="423536"/>
    <lineage>
        <taxon>Eukaryota</taxon>
        <taxon>Sar</taxon>
        <taxon>Alveolata</taxon>
        <taxon>Perkinsozoa</taxon>
        <taxon>Perkinsea</taxon>
        <taxon>Perkinsida</taxon>
        <taxon>Perkinsidae</taxon>
        <taxon>Perkinsus</taxon>
    </lineage>
</organism>
<evidence type="ECO:0000256" key="2">
    <source>
        <dbReference type="SAM" id="MobiDB-lite"/>
    </source>
</evidence>
<evidence type="ECO:0000256" key="1">
    <source>
        <dbReference type="SAM" id="Coils"/>
    </source>
</evidence>
<reference evidence="3 4" key="1">
    <citation type="submission" date="2008-07" db="EMBL/GenBank/DDBJ databases">
        <authorList>
            <person name="El-Sayed N."/>
            <person name="Caler E."/>
            <person name="Inman J."/>
            <person name="Amedeo P."/>
            <person name="Hass B."/>
            <person name="Wortman J."/>
        </authorList>
    </citation>
    <scope>NUCLEOTIDE SEQUENCE [LARGE SCALE GENOMIC DNA]</scope>
    <source>
        <strain evidence="4">ATCC 50983 / TXsc</strain>
    </source>
</reference>
<keyword evidence="1" id="KW-0175">Coiled coil</keyword>
<dbReference type="Proteomes" id="UP000007800">
    <property type="component" value="Unassembled WGS sequence"/>
</dbReference>
<feature type="coiled-coil region" evidence="1">
    <location>
        <begin position="556"/>
        <end position="583"/>
    </location>
</feature>
<accession>C5KK84</accession>
<feature type="region of interest" description="Disordered" evidence="2">
    <location>
        <begin position="597"/>
        <end position="634"/>
    </location>
</feature>
<evidence type="ECO:0000313" key="4">
    <source>
        <dbReference type="Proteomes" id="UP000007800"/>
    </source>
</evidence>
<dbReference type="RefSeq" id="XP_002783200.1">
    <property type="nucleotide sequence ID" value="XM_002783154.1"/>
</dbReference>